<evidence type="ECO:0000256" key="1">
    <source>
        <dbReference type="ARBA" id="ARBA00004651"/>
    </source>
</evidence>
<reference evidence="10 11" key="1">
    <citation type="submission" date="2019-12" db="EMBL/GenBank/DDBJ databases">
        <title>Genomic-based taxomic classification of the family Erythrobacteraceae.</title>
        <authorList>
            <person name="Xu L."/>
        </authorList>
    </citation>
    <scope>NUCLEOTIDE SEQUENCE [LARGE SCALE GENOMIC DNA]</scope>
    <source>
        <strain evidence="10 11">M0322</strain>
    </source>
</reference>
<accession>A0A844YQY6</accession>
<evidence type="ECO:0000313" key="11">
    <source>
        <dbReference type="Proteomes" id="UP000466966"/>
    </source>
</evidence>
<dbReference type="RefSeq" id="WP_160770629.1">
    <property type="nucleotide sequence ID" value="NZ_WTYV01000001.1"/>
</dbReference>
<dbReference type="GO" id="GO:0005254">
    <property type="term" value="F:chloride channel activity"/>
    <property type="evidence" value="ECO:0007669"/>
    <property type="project" value="InterPro"/>
</dbReference>
<dbReference type="GO" id="GO:0005886">
    <property type="term" value="C:plasma membrane"/>
    <property type="evidence" value="ECO:0007669"/>
    <property type="project" value="UniProtKB-SubCell"/>
</dbReference>
<dbReference type="EMBL" id="WTYV01000001">
    <property type="protein sequence ID" value="MXO70755.1"/>
    <property type="molecule type" value="Genomic_DNA"/>
</dbReference>
<evidence type="ECO:0000256" key="2">
    <source>
        <dbReference type="ARBA" id="ARBA00022448"/>
    </source>
</evidence>
<keyword evidence="11" id="KW-1185">Reference proteome</keyword>
<evidence type="ECO:0000256" key="6">
    <source>
        <dbReference type="ARBA" id="ARBA00023065"/>
    </source>
</evidence>
<evidence type="ECO:0000256" key="5">
    <source>
        <dbReference type="ARBA" id="ARBA00022989"/>
    </source>
</evidence>
<comment type="caution">
    <text evidence="10">The sequence shown here is derived from an EMBL/GenBank/DDBJ whole genome shotgun (WGS) entry which is preliminary data.</text>
</comment>
<feature type="transmembrane region" description="Helical" evidence="9">
    <location>
        <begin position="53"/>
        <end position="69"/>
    </location>
</feature>
<dbReference type="AlphaFoldDB" id="A0A844YQY6"/>
<sequence length="300" mass="32475">MILRDKPGFMQLAFAVRGSIVPVIAPQVLGLAAFAALVVWADRHLATFPEIEATPFTVFGIALSLFLGFRNNAAYDRWWEARKLWGGLLADLRSFARETELFLASEADRARALRLALAFMHLHRAMARRLPDDATARTAAGRAGLSADGPLPRPCAALDSIATLLANARRDGTLDGYGARALAERLASITLGQAGAERIARTPLPYVYSLLIYRTTYLYCLLLPLALVGPAGWLAPLFVGIVAYVFLGLAEVTEDLAHPFGNTPNALPLDAICRTAEISLAPHLGEEPPQPLAPVDYYLS</sequence>
<evidence type="ECO:0008006" key="12">
    <source>
        <dbReference type="Google" id="ProtNLM"/>
    </source>
</evidence>
<organism evidence="10 11">
    <name type="scientific">Alteraurantiacibacter buctensis</name>
    <dbReference type="NCBI Taxonomy" id="1503981"/>
    <lineage>
        <taxon>Bacteria</taxon>
        <taxon>Pseudomonadati</taxon>
        <taxon>Pseudomonadota</taxon>
        <taxon>Alphaproteobacteria</taxon>
        <taxon>Sphingomonadales</taxon>
        <taxon>Erythrobacteraceae</taxon>
        <taxon>Alteraurantiacibacter</taxon>
    </lineage>
</organism>
<evidence type="ECO:0000256" key="7">
    <source>
        <dbReference type="ARBA" id="ARBA00023136"/>
    </source>
</evidence>
<comment type="similarity">
    <text evidence="8">Belongs to the anion channel-forming bestrophin (TC 1.A.46) family.</text>
</comment>
<dbReference type="InterPro" id="IPR044669">
    <property type="entry name" value="YneE/VCCN1/2-like"/>
</dbReference>
<gene>
    <name evidence="10" type="ORF">GRI99_03795</name>
</gene>
<keyword evidence="6" id="KW-0406">Ion transport</keyword>
<feature type="transmembrane region" description="Helical" evidence="9">
    <location>
        <begin position="206"/>
        <end position="227"/>
    </location>
</feature>
<keyword evidence="5 9" id="KW-1133">Transmembrane helix</keyword>
<evidence type="ECO:0000256" key="9">
    <source>
        <dbReference type="SAM" id="Phobius"/>
    </source>
</evidence>
<keyword evidence="2" id="KW-0813">Transport</keyword>
<dbReference type="PANTHER" id="PTHR33281">
    <property type="entry name" value="UPF0187 PROTEIN YNEE"/>
    <property type="match status" value="1"/>
</dbReference>
<keyword evidence="7 9" id="KW-0472">Membrane</keyword>
<evidence type="ECO:0000256" key="3">
    <source>
        <dbReference type="ARBA" id="ARBA00022475"/>
    </source>
</evidence>
<dbReference type="PANTHER" id="PTHR33281:SF19">
    <property type="entry name" value="VOLTAGE-DEPENDENT ANION CHANNEL-FORMING PROTEIN YNEE"/>
    <property type="match status" value="1"/>
</dbReference>
<feature type="transmembrane region" description="Helical" evidence="9">
    <location>
        <begin position="233"/>
        <end position="250"/>
    </location>
</feature>
<evidence type="ECO:0000256" key="4">
    <source>
        <dbReference type="ARBA" id="ARBA00022692"/>
    </source>
</evidence>
<keyword evidence="4 9" id="KW-0812">Transmembrane</keyword>
<feature type="transmembrane region" description="Helical" evidence="9">
    <location>
        <begin position="20"/>
        <end position="41"/>
    </location>
</feature>
<dbReference type="Proteomes" id="UP000466966">
    <property type="component" value="Unassembled WGS sequence"/>
</dbReference>
<evidence type="ECO:0000256" key="8">
    <source>
        <dbReference type="ARBA" id="ARBA00034708"/>
    </source>
</evidence>
<protein>
    <recommendedName>
        <fullName evidence="12">Bestrophin</fullName>
    </recommendedName>
</protein>
<evidence type="ECO:0000313" key="10">
    <source>
        <dbReference type="EMBL" id="MXO70755.1"/>
    </source>
</evidence>
<name>A0A844YQY6_9SPHN</name>
<comment type="subcellular location">
    <subcellularLocation>
        <location evidence="1">Cell membrane</location>
        <topology evidence="1">Multi-pass membrane protein</topology>
    </subcellularLocation>
</comment>
<dbReference type="OrthoDB" id="445589at2"/>
<proteinExistence type="inferred from homology"/>
<keyword evidence="3" id="KW-1003">Cell membrane</keyword>
<dbReference type="Pfam" id="PF25539">
    <property type="entry name" value="Bestrophin_2"/>
    <property type="match status" value="1"/>
</dbReference>